<dbReference type="GO" id="GO:0055085">
    <property type="term" value="P:transmembrane transport"/>
    <property type="evidence" value="ECO:0007669"/>
    <property type="project" value="InterPro"/>
</dbReference>
<dbReference type="InterPro" id="IPR050901">
    <property type="entry name" value="BP-dep_ABC_trans_perm"/>
</dbReference>
<evidence type="ECO:0000256" key="3">
    <source>
        <dbReference type="ARBA" id="ARBA00022475"/>
    </source>
</evidence>
<dbReference type="InterPro" id="IPR000515">
    <property type="entry name" value="MetI-like"/>
</dbReference>
<keyword evidence="2 7" id="KW-0813">Transport</keyword>
<name>A0A329MFK3_9BACL</name>
<evidence type="ECO:0000259" key="8">
    <source>
        <dbReference type="PROSITE" id="PS50928"/>
    </source>
</evidence>
<evidence type="ECO:0000256" key="4">
    <source>
        <dbReference type="ARBA" id="ARBA00022692"/>
    </source>
</evidence>
<evidence type="ECO:0000256" key="1">
    <source>
        <dbReference type="ARBA" id="ARBA00004651"/>
    </source>
</evidence>
<feature type="transmembrane region" description="Helical" evidence="7">
    <location>
        <begin position="18"/>
        <end position="40"/>
    </location>
</feature>
<dbReference type="InterPro" id="IPR035906">
    <property type="entry name" value="MetI-like_sf"/>
</dbReference>
<protein>
    <submittedName>
        <fullName evidence="9">Carbohydrate ABC transporter permease</fullName>
    </submittedName>
</protein>
<evidence type="ECO:0000313" key="9">
    <source>
        <dbReference type="EMBL" id="RAV18721.1"/>
    </source>
</evidence>
<keyword evidence="3" id="KW-1003">Cell membrane</keyword>
<dbReference type="AlphaFoldDB" id="A0A329MFK3"/>
<sequence length="284" mass="31045">MGKGGSVMGHTRNKTTLLLLYVFLSLAVLAAVFPLLWIILSSFKTSGEMASRPLAFFPETFTFEYYVRVLNNLKFTVNIKNSAVVSLATTIITIVVSALGAYGVVRFFPNAGKKMTKLLITTYMFPPILLAVPYSIIIIKMGLVNTWTGLVITYLSFSIPYAIWMLIGFFQTVPLEIEEAARVDGAGKLRVFVQIVLPVVAPGVVATAIYTFINSWNEFLFALLLINSSGKMPISVALYSLTGSEILDWGEMMAASVIVILPSVLFFMLIQKKIAGGLADGSVK</sequence>
<gene>
    <name evidence="9" type="ORF">DQG23_23580</name>
</gene>
<feature type="transmembrane region" description="Helical" evidence="7">
    <location>
        <begin position="191"/>
        <end position="213"/>
    </location>
</feature>
<dbReference type="PANTHER" id="PTHR32243:SF18">
    <property type="entry name" value="INNER MEMBRANE ABC TRANSPORTER PERMEASE PROTEIN YCJP"/>
    <property type="match status" value="1"/>
</dbReference>
<accession>A0A329MFK3</accession>
<dbReference type="EMBL" id="QMFB01000015">
    <property type="protein sequence ID" value="RAV18721.1"/>
    <property type="molecule type" value="Genomic_DNA"/>
</dbReference>
<comment type="similarity">
    <text evidence="7">Belongs to the binding-protein-dependent transport system permease family.</text>
</comment>
<dbReference type="PROSITE" id="PS50928">
    <property type="entry name" value="ABC_TM1"/>
    <property type="match status" value="1"/>
</dbReference>
<evidence type="ECO:0000256" key="6">
    <source>
        <dbReference type="ARBA" id="ARBA00023136"/>
    </source>
</evidence>
<reference evidence="9 10" key="1">
    <citation type="journal article" date="2009" name="Int. J. Syst. Evol. Microbiol.">
        <title>Paenibacillus contaminans sp. nov., isolated from a contaminated laboratory plate.</title>
        <authorList>
            <person name="Chou J.H."/>
            <person name="Lee J.H."/>
            <person name="Lin M.C."/>
            <person name="Chang P.S."/>
            <person name="Arun A.B."/>
            <person name="Young C.C."/>
            <person name="Chen W.M."/>
        </authorList>
    </citation>
    <scope>NUCLEOTIDE SEQUENCE [LARGE SCALE GENOMIC DNA]</scope>
    <source>
        <strain evidence="9 10">CKOBP-6</strain>
    </source>
</reference>
<comment type="caution">
    <text evidence="9">The sequence shown here is derived from an EMBL/GenBank/DDBJ whole genome shotgun (WGS) entry which is preliminary data.</text>
</comment>
<dbReference type="GO" id="GO:0005886">
    <property type="term" value="C:plasma membrane"/>
    <property type="evidence" value="ECO:0007669"/>
    <property type="project" value="UniProtKB-SubCell"/>
</dbReference>
<feature type="transmembrane region" description="Helical" evidence="7">
    <location>
        <begin position="83"/>
        <end position="105"/>
    </location>
</feature>
<dbReference type="PANTHER" id="PTHR32243">
    <property type="entry name" value="MALTOSE TRANSPORT SYSTEM PERMEASE-RELATED"/>
    <property type="match status" value="1"/>
</dbReference>
<dbReference type="Proteomes" id="UP000250369">
    <property type="component" value="Unassembled WGS sequence"/>
</dbReference>
<evidence type="ECO:0000256" key="2">
    <source>
        <dbReference type="ARBA" id="ARBA00022448"/>
    </source>
</evidence>
<keyword evidence="10" id="KW-1185">Reference proteome</keyword>
<dbReference type="Pfam" id="PF00528">
    <property type="entry name" value="BPD_transp_1"/>
    <property type="match status" value="1"/>
</dbReference>
<comment type="subcellular location">
    <subcellularLocation>
        <location evidence="1 7">Cell membrane</location>
        <topology evidence="1 7">Multi-pass membrane protein</topology>
    </subcellularLocation>
</comment>
<dbReference type="CDD" id="cd06261">
    <property type="entry name" value="TM_PBP2"/>
    <property type="match status" value="1"/>
</dbReference>
<proteinExistence type="inferred from homology"/>
<dbReference type="Gene3D" id="1.10.3720.10">
    <property type="entry name" value="MetI-like"/>
    <property type="match status" value="1"/>
</dbReference>
<dbReference type="OrthoDB" id="9810086at2"/>
<organism evidence="9 10">
    <name type="scientific">Paenibacillus contaminans</name>
    <dbReference type="NCBI Taxonomy" id="450362"/>
    <lineage>
        <taxon>Bacteria</taxon>
        <taxon>Bacillati</taxon>
        <taxon>Bacillota</taxon>
        <taxon>Bacilli</taxon>
        <taxon>Bacillales</taxon>
        <taxon>Paenibacillaceae</taxon>
        <taxon>Paenibacillus</taxon>
    </lineage>
</organism>
<dbReference type="SUPFAM" id="SSF161098">
    <property type="entry name" value="MetI-like"/>
    <property type="match status" value="1"/>
</dbReference>
<feature type="transmembrane region" description="Helical" evidence="7">
    <location>
        <begin position="151"/>
        <end position="170"/>
    </location>
</feature>
<evidence type="ECO:0000256" key="5">
    <source>
        <dbReference type="ARBA" id="ARBA00022989"/>
    </source>
</evidence>
<evidence type="ECO:0000256" key="7">
    <source>
        <dbReference type="RuleBase" id="RU363032"/>
    </source>
</evidence>
<feature type="transmembrane region" description="Helical" evidence="7">
    <location>
        <begin position="117"/>
        <end position="139"/>
    </location>
</feature>
<feature type="transmembrane region" description="Helical" evidence="7">
    <location>
        <begin position="253"/>
        <end position="270"/>
    </location>
</feature>
<keyword evidence="4 7" id="KW-0812">Transmembrane</keyword>
<keyword evidence="5 7" id="KW-1133">Transmembrane helix</keyword>
<keyword evidence="6 7" id="KW-0472">Membrane</keyword>
<feature type="domain" description="ABC transmembrane type-1" evidence="8">
    <location>
        <begin position="79"/>
        <end position="270"/>
    </location>
</feature>
<evidence type="ECO:0000313" key="10">
    <source>
        <dbReference type="Proteomes" id="UP000250369"/>
    </source>
</evidence>